<protein>
    <submittedName>
        <fullName evidence="1">Hemagglutinin</fullName>
    </submittedName>
</protein>
<dbReference type="AlphaFoldDB" id="A0A1Q8EES7"/>
<name>A0A1Q8EES7_STRAI</name>
<accession>A0A1Q8EES7</accession>
<reference evidence="2" key="1">
    <citation type="submission" date="2016-12" db="EMBL/GenBank/DDBJ databases">
        <authorList>
            <person name="Gulvik C.A."/>
        </authorList>
    </citation>
    <scope>NUCLEOTIDE SEQUENCE [LARGE SCALE GENOMIC DNA]</scope>
    <source>
        <strain evidence="2">ATCC 51725</strain>
    </source>
</reference>
<evidence type="ECO:0000313" key="1">
    <source>
        <dbReference type="EMBL" id="OLF50273.1"/>
    </source>
</evidence>
<gene>
    <name evidence="1" type="ORF">BU200_02920</name>
</gene>
<organism evidence="1 2">
    <name type="scientific">Streptococcus acidominimus</name>
    <dbReference type="NCBI Taxonomy" id="1326"/>
    <lineage>
        <taxon>Bacteria</taxon>
        <taxon>Bacillati</taxon>
        <taxon>Bacillota</taxon>
        <taxon>Bacilli</taxon>
        <taxon>Lactobacillales</taxon>
        <taxon>Streptococcaceae</taxon>
        <taxon>Streptococcus</taxon>
    </lineage>
</organism>
<evidence type="ECO:0000313" key="2">
    <source>
        <dbReference type="Proteomes" id="UP000186437"/>
    </source>
</evidence>
<dbReference type="Proteomes" id="UP000186437">
    <property type="component" value="Unassembled WGS sequence"/>
</dbReference>
<comment type="caution">
    <text evidence="1">The sequence shown here is derived from an EMBL/GenBank/DDBJ whole genome shotgun (WGS) entry which is preliminary data.</text>
</comment>
<sequence>MNEFLSSDFGREIGDKLQKTKKRYDGQTVYKVTEDIGDLKKGDQLYLDGLHKDHLEVFDKRGKFQQVLNLDGTTNNIKTDRGIGRRLPK</sequence>
<keyword evidence="2" id="KW-1185">Reference proteome</keyword>
<proteinExistence type="predicted"/>
<dbReference type="EMBL" id="MSJL01000009">
    <property type="protein sequence ID" value="OLF50273.1"/>
    <property type="molecule type" value="Genomic_DNA"/>
</dbReference>